<proteinExistence type="predicted"/>
<protein>
    <submittedName>
        <fullName evidence="1">Uncharacterized protein</fullName>
    </submittedName>
</protein>
<dbReference type="EMBL" id="FPAJ01000001">
    <property type="protein sequence ID" value="SFS46054.1"/>
    <property type="molecule type" value="Genomic_DNA"/>
</dbReference>
<evidence type="ECO:0000313" key="2">
    <source>
        <dbReference type="Proteomes" id="UP000199239"/>
    </source>
</evidence>
<sequence length="192" mass="20728">MIEITLIIGDSDQGKSTLVRCLTGKSRDMQSHPHQKNIVSLDWVLPNPPTQTHETLVLISSLNEGDRNNNTKNTTVAIQPADLEGILDIYGSPKIPQTKEETLARAILCISSSVRAPGWTLADYHNVMTAQRFAGRYPVTNVVHVGQVTIGHALIWPNPTVPGQRLAPIIVPGPLVAANSVAQAARPQIGLV</sequence>
<organism evidence="1 2">
    <name type="scientific">Sulfitobacter marinus</name>
    <dbReference type="NCBI Taxonomy" id="394264"/>
    <lineage>
        <taxon>Bacteria</taxon>
        <taxon>Pseudomonadati</taxon>
        <taxon>Pseudomonadota</taxon>
        <taxon>Alphaproteobacteria</taxon>
        <taxon>Rhodobacterales</taxon>
        <taxon>Roseobacteraceae</taxon>
        <taxon>Sulfitobacter</taxon>
    </lineage>
</organism>
<evidence type="ECO:0000313" key="1">
    <source>
        <dbReference type="EMBL" id="SFS46054.1"/>
    </source>
</evidence>
<name>A0A1I6Q0V2_9RHOB</name>
<dbReference type="Proteomes" id="UP000199239">
    <property type="component" value="Unassembled WGS sequence"/>
</dbReference>
<dbReference type="AlphaFoldDB" id="A0A1I6Q0V2"/>
<keyword evidence="2" id="KW-1185">Reference proteome</keyword>
<reference evidence="2" key="1">
    <citation type="submission" date="2016-10" db="EMBL/GenBank/DDBJ databases">
        <authorList>
            <person name="Varghese N."/>
            <person name="Submissions S."/>
        </authorList>
    </citation>
    <scope>NUCLEOTIDE SEQUENCE [LARGE SCALE GENOMIC DNA]</scope>
    <source>
        <strain evidence="2">DSM 23422</strain>
    </source>
</reference>
<dbReference type="RefSeq" id="WP_139226437.1">
    <property type="nucleotide sequence ID" value="NZ_FPAJ01000001.1"/>
</dbReference>
<gene>
    <name evidence="1" type="ORF">SAMN04488040_0438</name>
</gene>
<accession>A0A1I6Q0V2</accession>